<name>A0AAE0LZU8_9PEZI</name>
<gene>
    <name evidence="2" type="ORF">B0H66DRAFT_631891</name>
</gene>
<evidence type="ECO:0000313" key="2">
    <source>
        <dbReference type="EMBL" id="KAK3312979.1"/>
    </source>
</evidence>
<dbReference type="PANTHER" id="PTHR42101">
    <property type="entry name" value="CHROMOSOME 16, WHOLE GENOME SHOTGUN SEQUENCE"/>
    <property type="match status" value="1"/>
</dbReference>
<feature type="transmembrane region" description="Helical" evidence="1">
    <location>
        <begin position="219"/>
        <end position="237"/>
    </location>
</feature>
<evidence type="ECO:0008006" key="4">
    <source>
        <dbReference type="Google" id="ProtNLM"/>
    </source>
</evidence>
<keyword evidence="1" id="KW-1133">Transmembrane helix</keyword>
<sequence>MGETKPESEGELLTPFGRRRAVDTAHGVVDRESEALRRENSEPHNLMLLYDLFFAANMTAFSNIHDTTTVDRLVAYVGYFTVLWFLWLNVMLFDVRFVVDSISERSLRAIHLGAMVGVSVIAPQYSPAEEVKETFQHLSIILLVSRLTLAAQYGLTIYQWKGSFKNRGVGYFTKQAFGRDTSRTGLVITCATHVAVAIIYLGISFYFSNSKNSLVRVTWYVVGFVEACVNFGVSYWFDDLGFKDKALQDRMKTATLLILGEGVIVVTEHVSTIGNNANSWTSQTIGVLTATVALIYVIFQIYFDWSWPVDKIKGLVGFHQQPQRQQLDHPPSYEEQTRSTKISAYIWNLVHFPFHLVLVLIMEGATQFVLWWKIVELIDYVSTEFLSAFQLSQSDSSSLVHHLNATINHIWERYPRDLLVSHFHREALLETLSDFNDTQLHNFFDISSHGTSSPDKQFQTFTSTFNALKLTTLNSILRNYNIDDISDAGWRDSPQSYEQHAFDEAAERFELVYIYVFVCAGMALVLMALLHVLSRPRRRLIRTGGTPTKKERVTGPVVTGIVLALGVGLTLLASMARYEAHERFMTTPWIIPSVCIVLFFALVVIHGGRWILTAVVTNILRLKYMYQFNRPNDILKSFEVMIWTNVHAAVTIPLHRPDVGNYAAGYQPWSWV</sequence>
<dbReference type="PANTHER" id="PTHR42101:SF1">
    <property type="entry name" value="LOW TEMPERATURE REQUIREMENT A"/>
    <property type="match status" value="1"/>
</dbReference>
<keyword evidence="1" id="KW-0812">Transmembrane</keyword>
<protein>
    <recommendedName>
        <fullName evidence="4">Low temperature requirement A</fullName>
    </recommendedName>
</protein>
<dbReference type="InterPro" id="IPR010640">
    <property type="entry name" value="Low_temperature_requirement_A"/>
</dbReference>
<organism evidence="2 3">
    <name type="scientific">Apodospora peruviana</name>
    <dbReference type="NCBI Taxonomy" id="516989"/>
    <lineage>
        <taxon>Eukaryota</taxon>
        <taxon>Fungi</taxon>
        <taxon>Dikarya</taxon>
        <taxon>Ascomycota</taxon>
        <taxon>Pezizomycotina</taxon>
        <taxon>Sordariomycetes</taxon>
        <taxon>Sordariomycetidae</taxon>
        <taxon>Sordariales</taxon>
        <taxon>Lasiosphaeriaceae</taxon>
        <taxon>Apodospora</taxon>
    </lineage>
</organism>
<feature type="transmembrane region" description="Helical" evidence="1">
    <location>
        <begin position="184"/>
        <end position="207"/>
    </location>
</feature>
<feature type="transmembrane region" description="Helical" evidence="1">
    <location>
        <begin position="342"/>
        <end position="362"/>
    </location>
</feature>
<reference evidence="2" key="2">
    <citation type="submission" date="2023-06" db="EMBL/GenBank/DDBJ databases">
        <authorList>
            <consortium name="Lawrence Berkeley National Laboratory"/>
            <person name="Haridas S."/>
            <person name="Hensen N."/>
            <person name="Bonometti L."/>
            <person name="Westerberg I."/>
            <person name="Brannstrom I.O."/>
            <person name="Guillou S."/>
            <person name="Cros-Aarteil S."/>
            <person name="Calhoun S."/>
            <person name="Kuo A."/>
            <person name="Mondo S."/>
            <person name="Pangilinan J."/>
            <person name="Riley R."/>
            <person name="Labutti K."/>
            <person name="Andreopoulos B."/>
            <person name="Lipzen A."/>
            <person name="Chen C."/>
            <person name="Yanf M."/>
            <person name="Daum C."/>
            <person name="Ng V."/>
            <person name="Clum A."/>
            <person name="Steindorff A."/>
            <person name="Ohm R."/>
            <person name="Martin F."/>
            <person name="Silar P."/>
            <person name="Natvig D."/>
            <person name="Lalanne C."/>
            <person name="Gautier V."/>
            <person name="Ament-Velasquez S.L."/>
            <person name="Kruys A."/>
            <person name="Hutchinson M.I."/>
            <person name="Powell A.J."/>
            <person name="Barry K."/>
            <person name="Miller A.N."/>
            <person name="Grigoriev I.V."/>
            <person name="Debuchy R."/>
            <person name="Gladieux P."/>
            <person name="Thoren M.H."/>
            <person name="Johannesson H."/>
        </authorList>
    </citation>
    <scope>NUCLEOTIDE SEQUENCE</scope>
    <source>
        <strain evidence="2">CBS 118394</strain>
    </source>
</reference>
<accession>A0AAE0LZU8</accession>
<feature type="transmembrane region" description="Helical" evidence="1">
    <location>
        <begin position="76"/>
        <end position="95"/>
    </location>
</feature>
<evidence type="ECO:0000256" key="1">
    <source>
        <dbReference type="SAM" id="Phobius"/>
    </source>
</evidence>
<dbReference type="EMBL" id="JAUEDM010000008">
    <property type="protein sequence ID" value="KAK3312979.1"/>
    <property type="molecule type" value="Genomic_DNA"/>
</dbReference>
<keyword evidence="3" id="KW-1185">Reference proteome</keyword>
<dbReference type="Proteomes" id="UP001283341">
    <property type="component" value="Unassembled WGS sequence"/>
</dbReference>
<comment type="caution">
    <text evidence="2">The sequence shown here is derived from an EMBL/GenBank/DDBJ whole genome shotgun (WGS) entry which is preliminary data.</text>
</comment>
<dbReference type="Pfam" id="PF06772">
    <property type="entry name" value="LtrA"/>
    <property type="match status" value="1"/>
</dbReference>
<dbReference type="AlphaFoldDB" id="A0AAE0LZU8"/>
<evidence type="ECO:0000313" key="3">
    <source>
        <dbReference type="Proteomes" id="UP001283341"/>
    </source>
</evidence>
<proteinExistence type="predicted"/>
<feature type="transmembrane region" description="Helical" evidence="1">
    <location>
        <begin position="285"/>
        <end position="303"/>
    </location>
</feature>
<feature type="transmembrane region" description="Helical" evidence="1">
    <location>
        <begin position="553"/>
        <end position="578"/>
    </location>
</feature>
<keyword evidence="1" id="KW-0472">Membrane</keyword>
<feature type="transmembrane region" description="Helical" evidence="1">
    <location>
        <begin position="512"/>
        <end position="533"/>
    </location>
</feature>
<reference evidence="2" key="1">
    <citation type="journal article" date="2023" name="Mol. Phylogenet. Evol.">
        <title>Genome-scale phylogeny and comparative genomics of the fungal order Sordariales.</title>
        <authorList>
            <person name="Hensen N."/>
            <person name="Bonometti L."/>
            <person name="Westerberg I."/>
            <person name="Brannstrom I.O."/>
            <person name="Guillou S."/>
            <person name="Cros-Aarteil S."/>
            <person name="Calhoun S."/>
            <person name="Haridas S."/>
            <person name="Kuo A."/>
            <person name="Mondo S."/>
            <person name="Pangilinan J."/>
            <person name="Riley R."/>
            <person name="LaButti K."/>
            <person name="Andreopoulos B."/>
            <person name="Lipzen A."/>
            <person name="Chen C."/>
            <person name="Yan M."/>
            <person name="Daum C."/>
            <person name="Ng V."/>
            <person name="Clum A."/>
            <person name="Steindorff A."/>
            <person name="Ohm R.A."/>
            <person name="Martin F."/>
            <person name="Silar P."/>
            <person name="Natvig D.O."/>
            <person name="Lalanne C."/>
            <person name="Gautier V."/>
            <person name="Ament-Velasquez S.L."/>
            <person name="Kruys A."/>
            <person name="Hutchinson M.I."/>
            <person name="Powell A.J."/>
            <person name="Barry K."/>
            <person name="Miller A.N."/>
            <person name="Grigoriev I.V."/>
            <person name="Debuchy R."/>
            <person name="Gladieux P."/>
            <person name="Hiltunen Thoren M."/>
            <person name="Johannesson H."/>
        </authorList>
    </citation>
    <scope>NUCLEOTIDE SEQUENCE</scope>
    <source>
        <strain evidence="2">CBS 118394</strain>
    </source>
</reference>
<feature type="transmembrane region" description="Helical" evidence="1">
    <location>
        <begin position="590"/>
        <end position="620"/>
    </location>
</feature>